<organism evidence="3 4">
    <name type="scientific">Coptotermes formosanus</name>
    <name type="common">Formosan subterranean termite</name>
    <dbReference type="NCBI Taxonomy" id="36987"/>
    <lineage>
        <taxon>Eukaryota</taxon>
        <taxon>Metazoa</taxon>
        <taxon>Ecdysozoa</taxon>
        <taxon>Arthropoda</taxon>
        <taxon>Hexapoda</taxon>
        <taxon>Insecta</taxon>
        <taxon>Pterygota</taxon>
        <taxon>Neoptera</taxon>
        <taxon>Polyneoptera</taxon>
        <taxon>Dictyoptera</taxon>
        <taxon>Blattodea</taxon>
        <taxon>Blattoidea</taxon>
        <taxon>Termitoidae</taxon>
        <taxon>Rhinotermitidae</taxon>
        <taxon>Coptotermes</taxon>
    </lineage>
</organism>
<comment type="caution">
    <text evidence="3">The sequence shown here is derived from an EMBL/GenBank/DDBJ whole genome shotgun (WGS) entry which is preliminary data.</text>
</comment>
<feature type="chain" id="PRO_5026734112" evidence="2">
    <location>
        <begin position="19"/>
        <end position="419"/>
    </location>
</feature>
<evidence type="ECO:0000256" key="2">
    <source>
        <dbReference type="SAM" id="SignalP"/>
    </source>
</evidence>
<dbReference type="EMBL" id="BLKM01000290">
    <property type="protein sequence ID" value="GFG31229.1"/>
    <property type="molecule type" value="Genomic_DNA"/>
</dbReference>
<gene>
    <name evidence="3" type="ORF">Cfor_11653</name>
</gene>
<protein>
    <submittedName>
        <fullName evidence="3">Uncharacterized protein</fullName>
    </submittedName>
</protein>
<dbReference type="InParanoid" id="A0A6L2PFB8"/>
<keyword evidence="2" id="KW-0732">Signal</keyword>
<evidence type="ECO:0000313" key="3">
    <source>
        <dbReference type="EMBL" id="GFG31229.1"/>
    </source>
</evidence>
<sequence>MFQKLIIISLLLATRTVGITVETFNSADWQPTNRNIRQGHQTLRPDTMSVMRPPPPHESGRRPYPRMPVVKYSRHTVIQRPPLFPLFSSSQFPSYKEDVKSIRSNFAQPHEGYDTQKNSPENVRKQIGFNQQIIDSTSRKPLKFSDVSDSSISESIVNKQIISFPDKQQSQFQSPVFKERHKQQIIGANTQNQLTLYQNRFVQNKTHSKNRLNQDKEEYFIRLPPEQNLGQYLHTPSAQSSQLTVTKASPPAEYRQPPAHFHNTSIYHNAEPNVQVTQSIEASEHHSTYHAPSTLLDSGPQPSAIRITKAPTFVQATRPVTDNQLTSDIKKKVTLSDILAEDCPDAKEMGFCASPPRYPSQQISQLMTRCAELLSSMYAPVPEDADDEDAWDSTTHFFNSTRNVERGNRHVRENTTVRK</sequence>
<accession>A0A6L2PFB8</accession>
<proteinExistence type="predicted"/>
<dbReference type="AlphaFoldDB" id="A0A6L2PFB8"/>
<feature type="signal peptide" evidence="2">
    <location>
        <begin position="1"/>
        <end position="18"/>
    </location>
</feature>
<evidence type="ECO:0000256" key="1">
    <source>
        <dbReference type="SAM" id="MobiDB-lite"/>
    </source>
</evidence>
<reference evidence="4" key="1">
    <citation type="submission" date="2020-01" db="EMBL/GenBank/DDBJ databases">
        <title>Draft genome sequence of the Termite Coptotermes fromosanus.</title>
        <authorList>
            <person name="Itakura S."/>
            <person name="Yosikawa Y."/>
            <person name="Umezawa K."/>
        </authorList>
    </citation>
    <scope>NUCLEOTIDE SEQUENCE [LARGE SCALE GENOMIC DNA]</scope>
</reference>
<keyword evidence="4" id="KW-1185">Reference proteome</keyword>
<evidence type="ECO:0000313" key="4">
    <source>
        <dbReference type="Proteomes" id="UP000502823"/>
    </source>
</evidence>
<name>A0A6L2PFB8_COPFO</name>
<dbReference type="Proteomes" id="UP000502823">
    <property type="component" value="Unassembled WGS sequence"/>
</dbReference>
<dbReference type="OrthoDB" id="8193989at2759"/>
<feature type="region of interest" description="Disordered" evidence="1">
    <location>
        <begin position="45"/>
        <end position="66"/>
    </location>
</feature>